<dbReference type="InterPro" id="IPR018062">
    <property type="entry name" value="HTH_AraC-typ_CS"/>
</dbReference>
<dbReference type="InterPro" id="IPR018060">
    <property type="entry name" value="HTH_AraC"/>
</dbReference>
<organism evidence="5 6">
    <name type="scientific">Ruthenibacterium lactatiformans</name>
    <dbReference type="NCBI Taxonomy" id="1550024"/>
    <lineage>
        <taxon>Bacteria</taxon>
        <taxon>Bacillati</taxon>
        <taxon>Bacillota</taxon>
        <taxon>Clostridia</taxon>
        <taxon>Eubacteriales</taxon>
        <taxon>Oscillospiraceae</taxon>
        <taxon>Ruthenibacterium</taxon>
    </lineage>
</organism>
<dbReference type="RefSeq" id="WP_050004134.1">
    <property type="nucleotide sequence ID" value="NZ_CAUBPW010000018.1"/>
</dbReference>
<feature type="domain" description="HTH araC/xylS-type" evidence="4">
    <location>
        <begin position="194"/>
        <end position="292"/>
    </location>
</feature>
<evidence type="ECO:0000256" key="3">
    <source>
        <dbReference type="ARBA" id="ARBA00023163"/>
    </source>
</evidence>
<name>A0A0D8J3G1_9FIRM</name>
<evidence type="ECO:0000256" key="1">
    <source>
        <dbReference type="ARBA" id="ARBA00023015"/>
    </source>
</evidence>
<accession>A0A0D8J3G1</accession>
<dbReference type="GeneID" id="42855049"/>
<dbReference type="Pfam" id="PF12833">
    <property type="entry name" value="HTH_18"/>
    <property type="match status" value="1"/>
</dbReference>
<dbReference type="InterPro" id="IPR009057">
    <property type="entry name" value="Homeodomain-like_sf"/>
</dbReference>
<dbReference type="InterPro" id="IPR009594">
    <property type="entry name" value="Tscrpt_reg_HTH_AraC_N"/>
</dbReference>
<sequence length="299" mass="34225">MDSVLSRLRLEIQNIFRTESGNQAKVSFMTAYRFTEAKINMPQTEKPYLYLVLDGTLRLYTPSGIMDYMPGQYSISKIDTPLYGTILSLSEQNDFLAIALELTSHEVIAAVLDLDNTLAERIVKEAIPEQEMSLADDAVIESVYRLLVTMQKPLASDYIRRNIMREVIYYILCGSCGKQFLQAITNIQNVDEIYEANSWIKENFRSSFTVESLAEQQNMSVSLFHQKFKSAVGMGPLQCQKRLRLTEARRLMLDDGRNVTEASLEVGYESVSQFIRDYKKMFGTAPKEDISHFKEPLKK</sequence>
<dbReference type="Proteomes" id="UP000032483">
    <property type="component" value="Unassembled WGS sequence"/>
</dbReference>
<dbReference type="PANTHER" id="PTHR43436:SF1">
    <property type="entry name" value="TRANSCRIPTIONAL REGULATORY PROTEIN"/>
    <property type="match status" value="1"/>
</dbReference>
<dbReference type="PROSITE" id="PS00041">
    <property type="entry name" value="HTH_ARAC_FAMILY_1"/>
    <property type="match status" value="1"/>
</dbReference>
<reference evidence="5" key="1">
    <citation type="submission" date="2015-02" db="EMBL/GenBank/DDBJ databases">
        <title>A novel member of the family Ruminococcaceae isolated from human feces.</title>
        <authorList>
            <person name="Shkoporov A.N."/>
            <person name="Chaplin A.V."/>
            <person name="Motuzova O.V."/>
            <person name="Kafarskaia L.I."/>
            <person name="Khokhlova E.V."/>
            <person name="Efimov B.A."/>
        </authorList>
    </citation>
    <scope>NUCLEOTIDE SEQUENCE [LARGE SCALE GENOMIC DNA]</scope>
    <source>
        <strain evidence="5">585-1</strain>
    </source>
</reference>
<keyword evidence="3" id="KW-0804">Transcription</keyword>
<dbReference type="PANTHER" id="PTHR43436">
    <property type="entry name" value="ARAC-FAMILY TRANSCRIPTIONAL REGULATOR"/>
    <property type="match status" value="1"/>
</dbReference>
<evidence type="ECO:0000313" key="6">
    <source>
        <dbReference type="Proteomes" id="UP000032483"/>
    </source>
</evidence>
<keyword evidence="6" id="KW-1185">Reference proteome</keyword>
<protein>
    <recommendedName>
        <fullName evidence="4">HTH araC/xylS-type domain-containing protein</fullName>
    </recommendedName>
</protein>
<dbReference type="GO" id="GO:0043565">
    <property type="term" value="F:sequence-specific DNA binding"/>
    <property type="evidence" value="ECO:0007669"/>
    <property type="project" value="InterPro"/>
</dbReference>
<evidence type="ECO:0000256" key="2">
    <source>
        <dbReference type="ARBA" id="ARBA00023125"/>
    </source>
</evidence>
<comment type="caution">
    <text evidence="5">The sequence shown here is derived from an EMBL/GenBank/DDBJ whole genome shotgun (WGS) entry which is preliminary data.</text>
</comment>
<dbReference type="SUPFAM" id="SSF46689">
    <property type="entry name" value="Homeodomain-like"/>
    <property type="match status" value="2"/>
</dbReference>
<dbReference type="Pfam" id="PF06719">
    <property type="entry name" value="AraC_N"/>
    <property type="match status" value="1"/>
</dbReference>
<keyword evidence="1" id="KW-0805">Transcription regulation</keyword>
<dbReference type="GO" id="GO:0003700">
    <property type="term" value="F:DNA-binding transcription factor activity"/>
    <property type="evidence" value="ECO:0007669"/>
    <property type="project" value="InterPro"/>
</dbReference>
<dbReference type="PROSITE" id="PS01124">
    <property type="entry name" value="HTH_ARAC_FAMILY_2"/>
    <property type="match status" value="1"/>
</dbReference>
<keyword evidence="2" id="KW-0238">DNA-binding</keyword>
<evidence type="ECO:0000313" key="5">
    <source>
        <dbReference type="EMBL" id="KJF41284.1"/>
    </source>
</evidence>
<gene>
    <name evidence="5" type="ORF">TQ39_00155</name>
</gene>
<proteinExistence type="predicted"/>
<dbReference type="SMART" id="SM00342">
    <property type="entry name" value="HTH_ARAC"/>
    <property type="match status" value="1"/>
</dbReference>
<dbReference type="EMBL" id="JXXK01000001">
    <property type="protein sequence ID" value="KJF41284.1"/>
    <property type="molecule type" value="Genomic_DNA"/>
</dbReference>
<dbReference type="AlphaFoldDB" id="A0A0D8J3G1"/>
<evidence type="ECO:0000259" key="4">
    <source>
        <dbReference type="PROSITE" id="PS01124"/>
    </source>
</evidence>
<dbReference type="PATRIC" id="fig|1550024.3.peg.30"/>
<dbReference type="Gene3D" id="1.10.10.60">
    <property type="entry name" value="Homeodomain-like"/>
    <property type="match status" value="1"/>
</dbReference>